<feature type="region of interest" description="Disordered" evidence="2">
    <location>
        <begin position="1177"/>
        <end position="1240"/>
    </location>
</feature>
<dbReference type="Proteomes" id="UP000280696">
    <property type="component" value="Unassembled WGS sequence"/>
</dbReference>
<organism evidence="6 7">
    <name type="scientific">Parablautia intestinalis</name>
    <dbReference type="NCBI Taxonomy" id="2320100"/>
    <lineage>
        <taxon>Bacteria</taxon>
        <taxon>Bacillati</taxon>
        <taxon>Bacillota</taxon>
        <taxon>Clostridia</taxon>
        <taxon>Lachnospirales</taxon>
        <taxon>Lachnospiraceae</taxon>
        <taxon>Parablautia</taxon>
    </lineage>
</organism>
<feature type="domain" description="Right handed beta helix" evidence="5">
    <location>
        <begin position="289"/>
        <end position="437"/>
    </location>
</feature>
<feature type="transmembrane region" description="Helical" evidence="3">
    <location>
        <begin position="1246"/>
        <end position="1264"/>
    </location>
</feature>
<keyword evidence="3" id="KW-0812">Transmembrane</keyword>
<evidence type="ECO:0000313" key="6">
    <source>
        <dbReference type="EMBL" id="RKI88392.1"/>
    </source>
</evidence>
<dbReference type="AlphaFoldDB" id="A0A3A9A9R7"/>
<gene>
    <name evidence="6" type="ORF">D7V94_19340</name>
</gene>
<evidence type="ECO:0000259" key="5">
    <source>
        <dbReference type="Pfam" id="PF13229"/>
    </source>
</evidence>
<dbReference type="NCBIfam" id="TIGR02543">
    <property type="entry name" value="List_Bact_rpt"/>
    <property type="match status" value="2"/>
</dbReference>
<dbReference type="InterPro" id="IPR039448">
    <property type="entry name" value="Beta_helix"/>
</dbReference>
<evidence type="ECO:0000256" key="1">
    <source>
        <dbReference type="ARBA" id="ARBA00004196"/>
    </source>
</evidence>
<keyword evidence="3" id="KW-1133">Transmembrane helix</keyword>
<feature type="chain" id="PRO_5017184494" description="Right handed beta helix domain-containing protein" evidence="4">
    <location>
        <begin position="35"/>
        <end position="1273"/>
    </location>
</feature>
<protein>
    <recommendedName>
        <fullName evidence="5">Right handed beta helix domain-containing protein</fullName>
    </recommendedName>
</protein>
<dbReference type="GO" id="GO:0030313">
    <property type="term" value="C:cell envelope"/>
    <property type="evidence" value="ECO:0007669"/>
    <property type="project" value="UniProtKB-SubCell"/>
</dbReference>
<comment type="caution">
    <text evidence="6">The sequence shown here is derived from an EMBL/GenBank/DDBJ whole genome shotgun (WGS) entry which is preliminary data.</text>
</comment>
<dbReference type="InterPro" id="IPR011050">
    <property type="entry name" value="Pectin_lyase_fold/virulence"/>
</dbReference>
<comment type="subcellular location">
    <subcellularLocation>
        <location evidence="1">Cell envelope</location>
    </subcellularLocation>
</comment>
<proteinExistence type="predicted"/>
<dbReference type="InterPro" id="IPR013378">
    <property type="entry name" value="InlB-like_B-rpt"/>
</dbReference>
<evidence type="ECO:0000256" key="2">
    <source>
        <dbReference type="SAM" id="MobiDB-lite"/>
    </source>
</evidence>
<dbReference type="RefSeq" id="WP_120471956.1">
    <property type="nucleotide sequence ID" value="NZ_RAYQ01000028.1"/>
</dbReference>
<reference evidence="6 7" key="1">
    <citation type="submission" date="2018-09" db="EMBL/GenBank/DDBJ databases">
        <title>Murine metabolic-syndrome-specific gut microbial biobank.</title>
        <authorList>
            <person name="Liu C."/>
        </authorList>
    </citation>
    <scope>NUCLEOTIDE SEQUENCE [LARGE SCALE GENOMIC DNA]</scope>
    <source>
        <strain evidence="6 7">0.1xD8-82</strain>
    </source>
</reference>
<evidence type="ECO:0000313" key="7">
    <source>
        <dbReference type="Proteomes" id="UP000280696"/>
    </source>
</evidence>
<name>A0A3A9A9R7_9FIRM</name>
<dbReference type="Pfam" id="PF13229">
    <property type="entry name" value="Beta_helix"/>
    <property type="match status" value="1"/>
</dbReference>
<evidence type="ECO:0000256" key="4">
    <source>
        <dbReference type="SAM" id="SignalP"/>
    </source>
</evidence>
<keyword evidence="3" id="KW-0472">Membrane</keyword>
<dbReference type="EMBL" id="RAYQ01000028">
    <property type="protein sequence ID" value="RKI88392.1"/>
    <property type="molecule type" value="Genomic_DNA"/>
</dbReference>
<dbReference type="InterPro" id="IPR042229">
    <property type="entry name" value="Listeria/Bacterioides_rpt_sf"/>
</dbReference>
<sequence>MGRKKIMTKLLTCFAAAATVATGILGSVPLPARAAEEDSYTVTFEAYEGICETESISVPKGESIILPDASYEGHYLESWVEVTENGNVHTFKAIGWAGSEYTPERSLNLYANWKPEQEQDITAIYEARIGDIQYEELEEAFANAQAGDTIIVLKDCGVSKTLEVTADNITLKSEDAENPVTIRREEEFAGKSYARDAGNVLVGISSGSLATQDIILDGGAVLDKDFNNTGQVWDSPLVYVKGSYAMGAGTILQNNYNTDYSESVDSSRSVRTAGAVDVAWDASMTMDGGLIQDCYTLGAGGGIQSAKTAEVTITSGTIRHCAAVWGGALGLMGPSEASDMELSGNHSDSTGGAVWSTLSLVMTDCVIEGNSSGYDGGGVYMSTGGQAKLIRCTLTGNKAPRGSAVQTGKGEGVLPLVIRNCTITGNRSGEKIHAGGTVCYMNETGIILSGHIVMEDNLSVGYEPCDIHYFYNTGASILLDEDFESDSTFVLGGYDTIKPGRVLIDGTLYHKDASPEQFVWHTRNYRTEKRGENLYLAEVPEAYTVTYDANNSSPGYDSVYCSDPNDYTSEDTVTIMGEEELFPLMGNLVKFGCDFAGWNTEKDGSGTGYVPGQEISLTDDLYLYAQWQEKDLVTLTYIYNGGTGETESEQVIPGTNTVFPEASRKGYRFKGWYEDEELTIFAGNAGEKHFAPRQDASYYAAWEKTEATVAFDADGGEMEGGDITAKIGDTITLPGCTKEGYEFTGWYDGDACAGQAGEDYTVADDVILKAHYVRKEAPVCTVSFDTDGGKEISPMKVEKGKAVKLPEAEKAGYIFLGWHTAKEGGTRMDTEFTVTEGTMLYARWEKEDQKPEEKPEATITFDADGGEMEGGDITAKVGDTIMLPACSKEGYEFTGWYDGDTCAGQAGEKYTVAGDVILKAHYEKKAEITYLITFDPNGGRKAAPIKAAKGEKITLPGTEKSGYVFLGWYTEKKGGILLGLAGDELEVEKDMTVYALWEKEKTGETGDKNPGNCKVVFHTEGGTLKNQTLTIVKGAGLYLPLPEKKGYDFTGWYLDKSLTQYAGAYRDSYRITRDTDFYAKWEKTKEEDKKDDNTNQGGTEETADAYTVKYDANGGTVKESSARVTKGKGVKLPAAEREGYAFTGWYTDKQILAGRAGAVYKPDGDICLYAGWKKVSGGSGDGGTADTGNSSDAKTETSTADTGSGSGPDKKSDTSATGKSGDTAAGVPGTGTEKEPVIQTGRTSPIYFLAAIGMAGILLAVLSVREGKRSSKE</sequence>
<accession>A0A3A9A9R7</accession>
<keyword evidence="4" id="KW-0732">Signal</keyword>
<feature type="signal peptide" evidence="4">
    <location>
        <begin position="1"/>
        <end position="34"/>
    </location>
</feature>
<dbReference type="SUPFAM" id="SSF51126">
    <property type="entry name" value="Pectin lyase-like"/>
    <property type="match status" value="1"/>
</dbReference>
<dbReference type="Gene3D" id="2.60.40.4270">
    <property type="entry name" value="Listeria-Bacteroides repeat domain"/>
    <property type="match status" value="9"/>
</dbReference>
<evidence type="ECO:0000256" key="3">
    <source>
        <dbReference type="SAM" id="Phobius"/>
    </source>
</evidence>
<keyword evidence="7" id="KW-1185">Reference proteome</keyword>
<dbReference type="OrthoDB" id="663332at2"/>
<dbReference type="Pfam" id="PF09479">
    <property type="entry name" value="Flg_new"/>
    <property type="match status" value="9"/>
</dbReference>